<organism evidence="13 14">
    <name type="scientific">Clostridium beijerinckii</name>
    <name type="common">Clostridium MP</name>
    <dbReference type="NCBI Taxonomy" id="1520"/>
    <lineage>
        <taxon>Bacteria</taxon>
        <taxon>Bacillati</taxon>
        <taxon>Bacillota</taxon>
        <taxon>Clostridia</taxon>
        <taxon>Eubacteriales</taxon>
        <taxon>Clostridiaceae</taxon>
        <taxon>Clostridium</taxon>
    </lineage>
</organism>
<protein>
    <recommendedName>
        <fullName evidence="3">histidine kinase</fullName>
        <ecNumber evidence="3">2.7.13.3</ecNumber>
    </recommendedName>
</protein>
<comment type="catalytic activity">
    <reaction evidence="1">
        <text>ATP + protein L-histidine = ADP + protein N-phospho-L-histidine.</text>
        <dbReference type="EC" id="2.7.13.3"/>
    </reaction>
</comment>
<evidence type="ECO:0000256" key="10">
    <source>
        <dbReference type="ARBA" id="ARBA00023136"/>
    </source>
</evidence>
<evidence type="ECO:0000259" key="12">
    <source>
        <dbReference type="PROSITE" id="PS50109"/>
    </source>
</evidence>
<accession>A0A0B5QRK0</accession>
<keyword evidence="5" id="KW-0808">Transferase</keyword>
<dbReference type="RefSeq" id="WP_041898870.1">
    <property type="nucleotide sequence ID" value="NZ_CP010086.2"/>
</dbReference>
<reference evidence="14" key="1">
    <citation type="submission" date="2014-12" db="EMBL/GenBank/DDBJ databases">
        <title>Genome sequence of Clostridium beijerinckii strain 59B.</title>
        <authorList>
            <person name="Little G.T."/>
            <person name="Minton N.P."/>
        </authorList>
    </citation>
    <scope>NUCLEOTIDE SEQUENCE [LARGE SCALE GENOMIC DNA]</scope>
    <source>
        <strain evidence="14">59B</strain>
    </source>
</reference>
<dbReference type="GO" id="GO:0004721">
    <property type="term" value="F:phosphoprotein phosphatase activity"/>
    <property type="evidence" value="ECO:0007669"/>
    <property type="project" value="TreeGrafter"/>
</dbReference>
<dbReference type="InterPro" id="IPR005467">
    <property type="entry name" value="His_kinase_dom"/>
</dbReference>
<evidence type="ECO:0000256" key="11">
    <source>
        <dbReference type="SAM" id="Phobius"/>
    </source>
</evidence>
<sequence length="339" mass="39569">MTISEFLKDKAIVMLCNSLMFIILSIIMLVINVNLIIVIFVFCIWFFPLGSYMALEYIKHKKYFGEIDSLLEKLDKKYLIPEMLNEAESVQGEKFNSLLKELSRDMYEHVKYYKDMQEDYREYLEAWIHEIKTPIASSKLIIENNQNAVTNKIDFQIDKIERFVEQVLYYSRSNNAYKDYIIKQINLGDIVKNVVKRNYRDFIHKKIKININDIEENVYSDGKWAEFIINQIIVNSIKYSSNKNPQINISSMKKANSVMLFIEDNGVGIIEKDIDRVFEKGFTGENGRRFSKSTGMGLYLCEKLCLKLGLKILIDSEVNKGTKVTLIFPLSGMETFSDD</sequence>
<dbReference type="GO" id="GO:0005886">
    <property type="term" value="C:plasma membrane"/>
    <property type="evidence" value="ECO:0007669"/>
    <property type="project" value="UniProtKB-SubCell"/>
</dbReference>
<evidence type="ECO:0000256" key="2">
    <source>
        <dbReference type="ARBA" id="ARBA00004651"/>
    </source>
</evidence>
<dbReference type="PRINTS" id="PR00344">
    <property type="entry name" value="BCTRLSENSOR"/>
</dbReference>
<evidence type="ECO:0000256" key="4">
    <source>
        <dbReference type="ARBA" id="ARBA00022475"/>
    </source>
</evidence>
<dbReference type="GO" id="GO:0016036">
    <property type="term" value="P:cellular response to phosphate starvation"/>
    <property type="evidence" value="ECO:0007669"/>
    <property type="project" value="TreeGrafter"/>
</dbReference>
<dbReference type="Gene3D" id="3.30.565.10">
    <property type="entry name" value="Histidine kinase-like ATPase, C-terminal domain"/>
    <property type="match status" value="1"/>
</dbReference>
<evidence type="ECO:0000256" key="7">
    <source>
        <dbReference type="ARBA" id="ARBA00022777"/>
    </source>
</evidence>
<keyword evidence="7 13" id="KW-0418">Kinase</keyword>
<feature type="transmembrane region" description="Helical" evidence="11">
    <location>
        <begin position="12"/>
        <end position="31"/>
    </location>
</feature>
<feature type="transmembrane region" description="Helical" evidence="11">
    <location>
        <begin position="37"/>
        <end position="55"/>
    </location>
</feature>
<dbReference type="InterPro" id="IPR050351">
    <property type="entry name" value="BphY/WalK/GraS-like"/>
</dbReference>
<dbReference type="OrthoDB" id="9780487at2"/>
<evidence type="ECO:0000313" key="14">
    <source>
        <dbReference type="Proteomes" id="UP000031866"/>
    </source>
</evidence>
<dbReference type="InterPro" id="IPR004358">
    <property type="entry name" value="Sig_transdc_His_kin-like_C"/>
</dbReference>
<dbReference type="AlphaFoldDB" id="A0A0B5QRK0"/>
<evidence type="ECO:0000256" key="5">
    <source>
        <dbReference type="ARBA" id="ARBA00022679"/>
    </source>
</evidence>
<comment type="subcellular location">
    <subcellularLocation>
        <location evidence="2">Cell membrane</location>
        <topology evidence="2">Multi-pass membrane protein</topology>
    </subcellularLocation>
</comment>
<keyword evidence="6 11" id="KW-0812">Transmembrane</keyword>
<evidence type="ECO:0000256" key="9">
    <source>
        <dbReference type="ARBA" id="ARBA00023012"/>
    </source>
</evidence>
<dbReference type="PROSITE" id="PS50109">
    <property type="entry name" value="HIS_KIN"/>
    <property type="match status" value="1"/>
</dbReference>
<dbReference type="PANTHER" id="PTHR45453:SF2">
    <property type="entry name" value="HISTIDINE KINASE"/>
    <property type="match status" value="1"/>
</dbReference>
<dbReference type="EC" id="2.7.13.3" evidence="3"/>
<gene>
    <name evidence="13" type="ORF">LF65_04337</name>
</gene>
<proteinExistence type="predicted"/>
<dbReference type="InterPro" id="IPR036890">
    <property type="entry name" value="HATPase_C_sf"/>
</dbReference>
<dbReference type="SMART" id="SM00387">
    <property type="entry name" value="HATPase_c"/>
    <property type="match status" value="1"/>
</dbReference>
<feature type="domain" description="Histidine kinase" evidence="12">
    <location>
        <begin position="126"/>
        <end position="332"/>
    </location>
</feature>
<keyword evidence="9" id="KW-0902">Two-component regulatory system</keyword>
<dbReference type="SUPFAM" id="SSF55874">
    <property type="entry name" value="ATPase domain of HSP90 chaperone/DNA topoisomerase II/histidine kinase"/>
    <property type="match status" value="1"/>
</dbReference>
<evidence type="ECO:0000256" key="6">
    <source>
        <dbReference type="ARBA" id="ARBA00022692"/>
    </source>
</evidence>
<evidence type="ECO:0000256" key="8">
    <source>
        <dbReference type="ARBA" id="ARBA00022989"/>
    </source>
</evidence>
<evidence type="ECO:0000313" key="13">
    <source>
        <dbReference type="EMBL" id="AJH00877.1"/>
    </source>
</evidence>
<dbReference type="KEGG" id="cbei:LF65_04337"/>
<dbReference type="STRING" id="1520.LF65_04337"/>
<dbReference type="Proteomes" id="UP000031866">
    <property type="component" value="Chromosome"/>
</dbReference>
<dbReference type="GO" id="GO:0000155">
    <property type="term" value="F:phosphorelay sensor kinase activity"/>
    <property type="evidence" value="ECO:0007669"/>
    <property type="project" value="TreeGrafter"/>
</dbReference>
<name>A0A0B5QRK0_CLOBE</name>
<dbReference type="EMBL" id="CP010086">
    <property type="protein sequence ID" value="AJH00877.1"/>
    <property type="molecule type" value="Genomic_DNA"/>
</dbReference>
<dbReference type="InterPro" id="IPR003594">
    <property type="entry name" value="HATPase_dom"/>
</dbReference>
<keyword evidence="4" id="KW-1003">Cell membrane</keyword>
<evidence type="ECO:0000256" key="1">
    <source>
        <dbReference type="ARBA" id="ARBA00000085"/>
    </source>
</evidence>
<keyword evidence="8 11" id="KW-1133">Transmembrane helix</keyword>
<keyword evidence="10 11" id="KW-0472">Membrane</keyword>
<dbReference type="PANTHER" id="PTHR45453">
    <property type="entry name" value="PHOSPHATE REGULON SENSOR PROTEIN PHOR"/>
    <property type="match status" value="1"/>
</dbReference>
<dbReference type="Pfam" id="PF02518">
    <property type="entry name" value="HATPase_c"/>
    <property type="match status" value="1"/>
</dbReference>
<evidence type="ECO:0000256" key="3">
    <source>
        <dbReference type="ARBA" id="ARBA00012438"/>
    </source>
</evidence>